<proteinExistence type="predicted"/>
<accession>A0A248UHJ7</accession>
<dbReference type="AlphaFoldDB" id="A0A248UHJ7"/>
<protein>
    <submittedName>
        <fullName evidence="1">Uncharacterized protein</fullName>
    </submittedName>
</protein>
<reference evidence="1 2" key="1">
    <citation type="submission" date="2017-07" db="EMBL/GenBank/DDBJ databases">
        <title>Phylogenetic study on the rhizospheric bacterium Ochrobactrum sp. A44.</title>
        <authorList>
            <person name="Krzyzanowska D.M."/>
            <person name="Ossowicki A."/>
            <person name="Rajewska M."/>
            <person name="Maciag T."/>
            <person name="Kaczynski Z."/>
            <person name="Czerwicka M."/>
            <person name="Jafra S."/>
        </authorList>
    </citation>
    <scope>NUCLEOTIDE SEQUENCE [LARGE SCALE GENOMIC DNA]</scope>
    <source>
        <strain evidence="1 2">A44</strain>
    </source>
</reference>
<sequence length="52" mass="6058">MRHSVAGKNPSGLRFCEQMKAHRLSFIQTMRFHYFLEVFLTPKTAPTFGSRV</sequence>
<evidence type="ECO:0000313" key="2">
    <source>
        <dbReference type="Proteomes" id="UP000215256"/>
    </source>
</evidence>
<dbReference type="EMBL" id="CP022604">
    <property type="protein sequence ID" value="ASV86144.1"/>
    <property type="molecule type" value="Genomic_DNA"/>
</dbReference>
<organism evidence="1 2">
    <name type="scientific">Ochrobactrum quorumnocens</name>
    <dbReference type="NCBI Taxonomy" id="271865"/>
    <lineage>
        <taxon>Bacteria</taxon>
        <taxon>Pseudomonadati</taxon>
        <taxon>Pseudomonadota</taxon>
        <taxon>Alphaproteobacteria</taxon>
        <taxon>Hyphomicrobiales</taxon>
        <taxon>Brucellaceae</taxon>
        <taxon>Brucella/Ochrobactrum group</taxon>
        <taxon>Ochrobactrum</taxon>
    </lineage>
</organism>
<dbReference type="KEGG" id="och:CES85_2716"/>
<dbReference type="Proteomes" id="UP000215256">
    <property type="component" value="Chromosome 1"/>
</dbReference>
<name>A0A248UHJ7_9HYPH</name>
<evidence type="ECO:0000313" key="1">
    <source>
        <dbReference type="EMBL" id="ASV86144.1"/>
    </source>
</evidence>
<gene>
    <name evidence="1" type="ORF">CES85_2716</name>
</gene>